<keyword evidence="4" id="KW-1134">Transmembrane beta strand</keyword>
<dbReference type="OrthoDB" id="6975458at2"/>
<evidence type="ECO:0000256" key="3">
    <source>
        <dbReference type="ARBA" id="ARBA00022448"/>
    </source>
</evidence>
<dbReference type="InterPro" id="IPR050298">
    <property type="entry name" value="Gram-neg_bact_OMP"/>
</dbReference>
<dbReference type="GO" id="GO:0015288">
    <property type="term" value="F:porin activity"/>
    <property type="evidence" value="ECO:0007669"/>
    <property type="project" value="UniProtKB-KW"/>
</dbReference>
<sequence length="363" mass="37492">MKFPSPLPRLAAAVALGACAAAAAAQGSVTLSGVVDAAMRSVRNEGVGSVQSLISGGNATSRLVVRGSEDLGDGWSAGFHLEHGIALDTGAATSTSQFWDRRATLSLASRELGELRAGRDYVPTYTVWVKQDPFSHVGVAGSTNLYTAAPVGPIRSAFGSNPNTLVRSSNSVQWLLPDRLGGLEGGVMVAAAEGGAQAQGANKLIGARIGYVKGAASLYAAYARSENNVIAASGDFTDTLIGGAYDFGLVRVAVTQRRFRQANAAQTLRMLGLWAPLGRGELKFQWLDSNMTGRVGAVEVGANDARQFGLGYVHPLSKRVALYAQVARVDNDGAAAYAVPGGPAGLVGGRSSTGTEVGVRHSF</sequence>
<feature type="signal peptide" evidence="11">
    <location>
        <begin position="1"/>
        <end position="25"/>
    </location>
</feature>
<dbReference type="AlphaFoldDB" id="A0A2G9C935"/>
<feature type="chain" id="PRO_5013573982" evidence="11">
    <location>
        <begin position="26"/>
        <end position="363"/>
    </location>
</feature>
<evidence type="ECO:0000313" key="13">
    <source>
        <dbReference type="EMBL" id="PIM52913.1"/>
    </source>
</evidence>
<keyword evidence="9" id="KW-0472">Membrane</keyword>
<evidence type="ECO:0000259" key="12">
    <source>
        <dbReference type="Pfam" id="PF13609"/>
    </source>
</evidence>
<dbReference type="RefSeq" id="WP_099861953.1">
    <property type="nucleotide sequence ID" value="NZ_PEOG01000029.1"/>
</dbReference>
<dbReference type="PANTHER" id="PTHR34501">
    <property type="entry name" value="PROTEIN YDDL-RELATED"/>
    <property type="match status" value="1"/>
</dbReference>
<accession>A0A2G9C935</accession>
<keyword evidence="7" id="KW-0406">Ion transport</keyword>
<dbReference type="GO" id="GO:0009279">
    <property type="term" value="C:cell outer membrane"/>
    <property type="evidence" value="ECO:0007669"/>
    <property type="project" value="UniProtKB-SubCell"/>
</dbReference>
<evidence type="ECO:0000256" key="2">
    <source>
        <dbReference type="ARBA" id="ARBA00011233"/>
    </source>
</evidence>
<organism evidence="13 14">
    <name type="scientific">Roseateles chitinivorans</name>
    <dbReference type="NCBI Taxonomy" id="2917965"/>
    <lineage>
        <taxon>Bacteria</taxon>
        <taxon>Pseudomonadati</taxon>
        <taxon>Pseudomonadota</taxon>
        <taxon>Betaproteobacteria</taxon>
        <taxon>Burkholderiales</taxon>
        <taxon>Sphaerotilaceae</taxon>
        <taxon>Roseateles</taxon>
    </lineage>
</organism>
<dbReference type="InterPro" id="IPR023614">
    <property type="entry name" value="Porin_dom_sf"/>
</dbReference>
<evidence type="ECO:0000256" key="1">
    <source>
        <dbReference type="ARBA" id="ARBA00004571"/>
    </source>
</evidence>
<dbReference type="Proteomes" id="UP000231501">
    <property type="component" value="Unassembled WGS sequence"/>
</dbReference>
<keyword evidence="10" id="KW-0998">Cell outer membrane</keyword>
<evidence type="ECO:0000256" key="8">
    <source>
        <dbReference type="ARBA" id="ARBA00023114"/>
    </source>
</evidence>
<keyword evidence="3" id="KW-0813">Transport</keyword>
<feature type="domain" description="Porin" evidence="12">
    <location>
        <begin position="12"/>
        <end position="333"/>
    </location>
</feature>
<evidence type="ECO:0000256" key="7">
    <source>
        <dbReference type="ARBA" id="ARBA00023065"/>
    </source>
</evidence>
<comment type="subcellular location">
    <subcellularLocation>
        <location evidence="1">Cell outer membrane</location>
        <topology evidence="1">Multi-pass membrane protein</topology>
    </subcellularLocation>
</comment>
<keyword evidence="5" id="KW-0812">Transmembrane</keyword>
<evidence type="ECO:0000256" key="6">
    <source>
        <dbReference type="ARBA" id="ARBA00022729"/>
    </source>
</evidence>
<keyword evidence="8" id="KW-0626">Porin</keyword>
<proteinExistence type="predicted"/>
<dbReference type="InterPro" id="IPR033900">
    <property type="entry name" value="Gram_neg_porin_domain"/>
</dbReference>
<dbReference type="SUPFAM" id="SSF56935">
    <property type="entry name" value="Porins"/>
    <property type="match status" value="1"/>
</dbReference>
<dbReference type="Pfam" id="PF13609">
    <property type="entry name" value="Porin_4"/>
    <property type="match status" value="1"/>
</dbReference>
<dbReference type="CDD" id="cd00342">
    <property type="entry name" value="gram_neg_porins"/>
    <property type="match status" value="1"/>
</dbReference>
<evidence type="ECO:0000256" key="11">
    <source>
        <dbReference type="SAM" id="SignalP"/>
    </source>
</evidence>
<protein>
    <submittedName>
        <fullName evidence="13">Porin</fullName>
    </submittedName>
</protein>
<evidence type="ECO:0000256" key="4">
    <source>
        <dbReference type="ARBA" id="ARBA00022452"/>
    </source>
</evidence>
<comment type="subunit">
    <text evidence="2">Homotrimer.</text>
</comment>
<gene>
    <name evidence="13" type="ORF">CS062_12435</name>
</gene>
<evidence type="ECO:0000256" key="5">
    <source>
        <dbReference type="ARBA" id="ARBA00022692"/>
    </source>
</evidence>
<evidence type="ECO:0000256" key="10">
    <source>
        <dbReference type="ARBA" id="ARBA00023237"/>
    </source>
</evidence>
<evidence type="ECO:0000313" key="14">
    <source>
        <dbReference type="Proteomes" id="UP000231501"/>
    </source>
</evidence>
<dbReference type="PANTHER" id="PTHR34501:SF9">
    <property type="entry name" value="MAJOR OUTER MEMBRANE PROTEIN P.IA"/>
    <property type="match status" value="1"/>
</dbReference>
<comment type="caution">
    <text evidence="13">The sequence shown here is derived from an EMBL/GenBank/DDBJ whole genome shotgun (WGS) entry which is preliminary data.</text>
</comment>
<evidence type="ECO:0000256" key="9">
    <source>
        <dbReference type="ARBA" id="ARBA00023136"/>
    </source>
</evidence>
<dbReference type="GO" id="GO:0006811">
    <property type="term" value="P:monoatomic ion transport"/>
    <property type="evidence" value="ECO:0007669"/>
    <property type="project" value="UniProtKB-KW"/>
</dbReference>
<dbReference type="EMBL" id="PEOG01000029">
    <property type="protein sequence ID" value="PIM52913.1"/>
    <property type="molecule type" value="Genomic_DNA"/>
</dbReference>
<name>A0A2G9C935_9BURK</name>
<dbReference type="Gene3D" id="2.40.160.10">
    <property type="entry name" value="Porin"/>
    <property type="match status" value="1"/>
</dbReference>
<keyword evidence="14" id="KW-1185">Reference proteome</keyword>
<reference evidence="13 14" key="1">
    <citation type="submission" date="2017-11" db="EMBL/GenBank/DDBJ databases">
        <title>Draft genome sequence of Mitsuaria sp. HWN-4.</title>
        <authorList>
            <person name="Gundlapally S.R."/>
        </authorList>
    </citation>
    <scope>NUCLEOTIDE SEQUENCE [LARGE SCALE GENOMIC DNA]</scope>
    <source>
        <strain evidence="13 14">HWN-4</strain>
    </source>
</reference>
<keyword evidence="6 11" id="KW-0732">Signal</keyword>
<dbReference type="GO" id="GO:0046930">
    <property type="term" value="C:pore complex"/>
    <property type="evidence" value="ECO:0007669"/>
    <property type="project" value="UniProtKB-KW"/>
</dbReference>